<dbReference type="Pfam" id="PF08534">
    <property type="entry name" value="Redoxin"/>
    <property type="match status" value="1"/>
</dbReference>
<dbReference type="InterPro" id="IPR050553">
    <property type="entry name" value="Thioredoxin_ResA/DsbE_sf"/>
</dbReference>
<evidence type="ECO:0000313" key="7">
    <source>
        <dbReference type="Proteomes" id="UP001500954"/>
    </source>
</evidence>
<comment type="caution">
    <text evidence="6">The sequence shown here is derived from an EMBL/GenBank/DDBJ whole genome shotgun (WGS) entry which is preliminary data.</text>
</comment>
<comment type="subcellular location">
    <subcellularLocation>
        <location evidence="1">Cell envelope</location>
    </subcellularLocation>
</comment>
<dbReference type="Proteomes" id="UP001500954">
    <property type="component" value="Unassembled WGS sequence"/>
</dbReference>
<proteinExistence type="predicted"/>
<dbReference type="PROSITE" id="PS51257">
    <property type="entry name" value="PROKAR_LIPOPROTEIN"/>
    <property type="match status" value="1"/>
</dbReference>
<keyword evidence="4" id="KW-0676">Redox-active center</keyword>
<dbReference type="SUPFAM" id="SSF52833">
    <property type="entry name" value="Thioredoxin-like"/>
    <property type="match status" value="1"/>
</dbReference>
<dbReference type="Gene3D" id="3.40.30.10">
    <property type="entry name" value="Glutaredoxin"/>
    <property type="match status" value="1"/>
</dbReference>
<dbReference type="EMBL" id="BAABCY010000065">
    <property type="protein sequence ID" value="GAA3573723.1"/>
    <property type="molecule type" value="Genomic_DNA"/>
</dbReference>
<evidence type="ECO:0000256" key="2">
    <source>
        <dbReference type="ARBA" id="ARBA00022748"/>
    </source>
</evidence>
<accession>A0ABP6XXI9</accession>
<protein>
    <recommendedName>
        <fullName evidence="5">Thioredoxin domain-containing protein</fullName>
    </recommendedName>
</protein>
<evidence type="ECO:0000259" key="5">
    <source>
        <dbReference type="PROSITE" id="PS51352"/>
    </source>
</evidence>
<gene>
    <name evidence="6" type="ORF">GCM10022395_23690</name>
</gene>
<name>A0ABP6XXI9_9FLAO</name>
<keyword evidence="2" id="KW-0201">Cytochrome c-type biogenesis</keyword>
<dbReference type="InterPro" id="IPR013766">
    <property type="entry name" value="Thioredoxin_domain"/>
</dbReference>
<dbReference type="PANTHER" id="PTHR42852">
    <property type="entry name" value="THIOL:DISULFIDE INTERCHANGE PROTEIN DSBE"/>
    <property type="match status" value="1"/>
</dbReference>
<reference evidence="7" key="1">
    <citation type="journal article" date="2019" name="Int. J. Syst. Evol. Microbiol.">
        <title>The Global Catalogue of Microorganisms (GCM) 10K type strain sequencing project: providing services to taxonomists for standard genome sequencing and annotation.</title>
        <authorList>
            <consortium name="The Broad Institute Genomics Platform"/>
            <consortium name="The Broad Institute Genome Sequencing Center for Infectious Disease"/>
            <person name="Wu L."/>
            <person name="Ma J."/>
        </authorList>
    </citation>
    <scope>NUCLEOTIDE SEQUENCE [LARGE SCALE GENOMIC DNA]</scope>
    <source>
        <strain evidence="7">JCM 17111</strain>
    </source>
</reference>
<evidence type="ECO:0000256" key="4">
    <source>
        <dbReference type="ARBA" id="ARBA00023284"/>
    </source>
</evidence>
<dbReference type="InterPro" id="IPR013740">
    <property type="entry name" value="Redoxin"/>
</dbReference>
<dbReference type="InterPro" id="IPR036249">
    <property type="entry name" value="Thioredoxin-like_sf"/>
</dbReference>
<dbReference type="PROSITE" id="PS51352">
    <property type="entry name" value="THIOREDOXIN_2"/>
    <property type="match status" value="1"/>
</dbReference>
<sequence length="457" mass="53110">MKKVITLLLIAIIILSCKKENIDYAVVNGLIKNLDRKEIYLGETLIKLNEDGSFLDTLNVEEGKKYLVIYDTNNNLTDLYVENGEHLVVTYDAKDYKNTLSFSGSAADACKYLDIKANISNRIKNEASEVYKLSEVEFLNKFEAIKLKLEDKINLLSSSVNFKSQQKRLVNYSFLRKLKLYENYHKYYTNKSDFKVLEQFNYNLKKGLSEIDYSIFEDLKISEDYKNFLTTHYFKLSENLAEEDTISLSLAYIRTISKIENQDIKNFLAFDNANKNIKYVTELDTYYNEFMNLSTDKNHQEIITNLYERAKIVAKGMPSPEFKDYENNDGGTSSLSDFKGKYVYIDVWATWCGPCKSEIPYLEKIEKKYHNKNIEFISISVDKEKDHDAWKQMIEDKQMIGVQLLADKQFKSDFIKSYSINAIPRFILLDPDGKIIDSSAPAPSQERLIDLFNEHSI</sequence>
<dbReference type="PANTHER" id="PTHR42852:SF6">
    <property type="entry name" value="THIOL:DISULFIDE INTERCHANGE PROTEIN DSBE"/>
    <property type="match status" value="1"/>
</dbReference>
<dbReference type="RefSeq" id="WP_345006363.1">
    <property type="nucleotide sequence ID" value="NZ_BAABCY010000065.1"/>
</dbReference>
<organism evidence="6 7">
    <name type="scientific">Snuella lapsa</name>
    <dbReference type="NCBI Taxonomy" id="870481"/>
    <lineage>
        <taxon>Bacteria</taxon>
        <taxon>Pseudomonadati</taxon>
        <taxon>Bacteroidota</taxon>
        <taxon>Flavobacteriia</taxon>
        <taxon>Flavobacteriales</taxon>
        <taxon>Flavobacteriaceae</taxon>
        <taxon>Snuella</taxon>
    </lineage>
</organism>
<evidence type="ECO:0000256" key="3">
    <source>
        <dbReference type="ARBA" id="ARBA00023157"/>
    </source>
</evidence>
<evidence type="ECO:0000256" key="1">
    <source>
        <dbReference type="ARBA" id="ARBA00004196"/>
    </source>
</evidence>
<dbReference type="CDD" id="cd02966">
    <property type="entry name" value="TlpA_like_family"/>
    <property type="match status" value="1"/>
</dbReference>
<feature type="domain" description="Thioredoxin" evidence="5">
    <location>
        <begin position="313"/>
        <end position="457"/>
    </location>
</feature>
<evidence type="ECO:0000313" key="6">
    <source>
        <dbReference type="EMBL" id="GAA3573723.1"/>
    </source>
</evidence>
<keyword evidence="3" id="KW-1015">Disulfide bond</keyword>
<keyword evidence="7" id="KW-1185">Reference proteome</keyword>